<dbReference type="STRING" id="436010.A0A166KR76"/>
<dbReference type="EMBL" id="KV417541">
    <property type="protein sequence ID" value="KZP22173.1"/>
    <property type="molecule type" value="Genomic_DNA"/>
</dbReference>
<protein>
    <recommendedName>
        <fullName evidence="3">TPR-like protein</fullName>
    </recommendedName>
</protein>
<keyword evidence="2" id="KW-1185">Reference proteome</keyword>
<gene>
    <name evidence="1" type="ORF">FIBSPDRAFT_824821</name>
</gene>
<proteinExistence type="predicted"/>
<evidence type="ECO:0000313" key="2">
    <source>
        <dbReference type="Proteomes" id="UP000076532"/>
    </source>
</evidence>
<dbReference type="Proteomes" id="UP000076532">
    <property type="component" value="Unassembled WGS sequence"/>
</dbReference>
<sequence>MVRIEIRSVAHNNSESLSVVRVEISLQNLLEKCADGDAAVLGLAIVPLVSGVVDPAAGTGGHMDSKHSAPNSIDRISIKLCWLSHEPHNLLQLPSICAASTPQISQLEGSITEEVGEDLDILSFEQALALTPDGHPNKPARLSNLARSYLTRFERLGDLADLENLILSYQQAVALTPDGHPDKPGRLSYLADGHLACFERVGDLADLENSIASNQQAVALTPDGHPDKPTYLSNLGT</sequence>
<dbReference type="AlphaFoldDB" id="A0A166KR76"/>
<feature type="non-terminal residue" evidence="1">
    <location>
        <position position="237"/>
    </location>
</feature>
<organism evidence="1 2">
    <name type="scientific">Athelia psychrophila</name>
    <dbReference type="NCBI Taxonomy" id="1759441"/>
    <lineage>
        <taxon>Eukaryota</taxon>
        <taxon>Fungi</taxon>
        <taxon>Dikarya</taxon>
        <taxon>Basidiomycota</taxon>
        <taxon>Agaricomycotina</taxon>
        <taxon>Agaricomycetes</taxon>
        <taxon>Agaricomycetidae</taxon>
        <taxon>Atheliales</taxon>
        <taxon>Atheliaceae</taxon>
        <taxon>Athelia</taxon>
    </lineage>
</organism>
<dbReference type="InterPro" id="IPR011990">
    <property type="entry name" value="TPR-like_helical_dom_sf"/>
</dbReference>
<reference evidence="1 2" key="1">
    <citation type="journal article" date="2016" name="Mol. Biol. Evol.">
        <title>Comparative Genomics of Early-Diverging Mushroom-Forming Fungi Provides Insights into the Origins of Lignocellulose Decay Capabilities.</title>
        <authorList>
            <person name="Nagy L.G."/>
            <person name="Riley R."/>
            <person name="Tritt A."/>
            <person name="Adam C."/>
            <person name="Daum C."/>
            <person name="Floudas D."/>
            <person name="Sun H."/>
            <person name="Yadav J.S."/>
            <person name="Pangilinan J."/>
            <person name="Larsson K.H."/>
            <person name="Matsuura K."/>
            <person name="Barry K."/>
            <person name="Labutti K."/>
            <person name="Kuo R."/>
            <person name="Ohm R.A."/>
            <person name="Bhattacharya S.S."/>
            <person name="Shirouzu T."/>
            <person name="Yoshinaga Y."/>
            <person name="Martin F.M."/>
            <person name="Grigoriev I.V."/>
            <person name="Hibbett D.S."/>
        </authorList>
    </citation>
    <scope>NUCLEOTIDE SEQUENCE [LARGE SCALE GENOMIC DNA]</scope>
    <source>
        <strain evidence="1 2">CBS 109695</strain>
    </source>
</reference>
<name>A0A166KR76_9AGAM</name>
<accession>A0A166KR76</accession>
<evidence type="ECO:0000313" key="1">
    <source>
        <dbReference type="EMBL" id="KZP22173.1"/>
    </source>
</evidence>
<dbReference type="OrthoDB" id="3259646at2759"/>
<evidence type="ECO:0008006" key="3">
    <source>
        <dbReference type="Google" id="ProtNLM"/>
    </source>
</evidence>
<dbReference type="Gene3D" id="1.25.40.10">
    <property type="entry name" value="Tetratricopeptide repeat domain"/>
    <property type="match status" value="1"/>
</dbReference>